<gene>
    <name evidence="1" type="ORF">PsorP6_000238</name>
</gene>
<evidence type="ECO:0000313" key="2">
    <source>
        <dbReference type="Proteomes" id="UP001163321"/>
    </source>
</evidence>
<keyword evidence="2" id="KW-1185">Reference proteome</keyword>
<sequence>MTEAVCSSFTKVPAVANATSIDNLHSKTLCNIRCCAWHCLGSGQLLGPSNCCVYFFCFQYWRLGHNDGLENKFKWQVKYTRPNDNRWILKDHFYVHRSEDAATGVSIAIFNVGTNDADIHGAEPW</sequence>
<accession>A0ACC0WRU8</accession>
<proteinExistence type="predicted"/>
<protein>
    <submittedName>
        <fullName evidence="1">Uncharacterized protein</fullName>
    </submittedName>
</protein>
<evidence type="ECO:0000313" key="1">
    <source>
        <dbReference type="EMBL" id="KAI9920803.1"/>
    </source>
</evidence>
<name>A0ACC0WRU8_9STRA</name>
<dbReference type="EMBL" id="CM047580">
    <property type="protein sequence ID" value="KAI9920803.1"/>
    <property type="molecule type" value="Genomic_DNA"/>
</dbReference>
<comment type="caution">
    <text evidence="1">The sequence shown here is derived from an EMBL/GenBank/DDBJ whole genome shotgun (WGS) entry which is preliminary data.</text>
</comment>
<reference evidence="1 2" key="1">
    <citation type="journal article" date="2022" name="bioRxiv">
        <title>The genome of the oomycete Peronosclerospora sorghi, a cosmopolitan pathogen of maize and sorghum, is inflated with dispersed pseudogenes.</title>
        <authorList>
            <person name="Fletcher K."/>
            <person name="Martin F."/>
            <person name="Isakeit T."/>
            <person name="Cavanaugh K."/>
            <person name="Magill C."/>
            <person name="Michelmore R."/>
        </authorList>
    </citation>
    <scope>NUCLEOTIDE SEQUENCE [LARGE SCALE GENOMIC DNA]</scope>
    <source>
        <strain evidence="1">P6</strain>
    </source>
</reference>
<dbReference type="Proteomes" id="UP001163321">
    <property type="component" value="Chromosome 1"/>
</dbReference>
<organism evidence="1 2">
    <name type="scientific">Peronosclerospora sorghi</name>
    <dbReference type="NCBI Taxonomy" id="230839"/>
    <lineage>
        <taxon>Eukaryota</taxon>
        <taxon>Sar</taxon>
        <taxon>Stramenopiles</taxon>
        <taxon>Oomycota</taxon>
        <taxon>Peronosporomycetes</taxon>
        <taxon>Peronosporales</taxon>
        <taxon>Peronosporaceae</taxon>
        <taxon>Peronosclerospora</taxon>
    </lineage>
</organism>